<evidence type="ECO:0000313" key="3">
    <source>
        <dbReference type="Proteomes" id="UP000095751"/>
    </source>
</evidence>
<accession>A0A1E7FSK7</accession>
<evidence type="ECO:0000313" key="2">
    <source>
        <dbReference type="EMBL" id="OEU21160.1"/>
    </source>
</evidence>
<gene>
    <name evidence="2" type="ORF">FRACYDRAFT_234787</name>
</gene>
<evidence type="ECO:0000256" key="1">
    <source>
        <dbReference type="SAM" id="MobiDB-lite"/>
    </source>
</evidence>
<dbReference type="Proteomes" id="UP000095751">
    <property type="component" value="Unassembled WGS sequence"/>
</dbReference>
<proteinExistence type="predicted"/>
<feature type="compositionally biased region" description="Low complexity" evidence="1">
    <location>
        <begin position="158"/>
        <end position="172"/>
    </location>
</feature>
<keyword evidence="3" id="KW-1185">Reference proteome</keyword>
<dbReference type="EMBL" id="KV784354">
    <property type="protein sequence ID" value="OEU21160.1"/>
    <property type="molecule type" value="Genomic_DNA"/>
</dbReference>
<dbReference type="InParanoid" id="A0A1E7FSK7"/>
<feature type="region of interest" description="Disordered" evidence="1">
    <location>
        <begin position="142"/>
        <end position="192"/>
    </location>
</feature>
<dbReference type="KEGG" id="fcy:FRACYDRAFT_234787"/>
<reference evidence="2 3" key="1">
    <citation type="submission" date="2016-09" db="EMBL/GenBank/DDBJ databases">
        <title>Extensive genetic diversity and differential bi-allelic expression allows diatom success in the polar Southern Ocean.</title>
        <authorList>
            <consortium name="DOE Joint Genome Institute"/>
            <person name="Mock T."/>
            <person name="Otillar R.P."/>
            <person name="Strauss J."/>
            <person name="Dupont C."/>
            <person name="Frickenhaus S."/>
            <person name="Maumus F."/>
            <person name="Mcmullan M."/>
            <person name="Sanges R."/>
            <person name="Schmutz J."/>
            <person name="Toseland A."/>
            <person name="Valas R."/>
            <person name="Veluchamy A."/>
            <person name="Ward B.J."/>
            <person name="Allen A."/>
            <person name="Barry K."/>
            <person name="Falciatore A."/>
            <person name="Ferrante M."/>
            <person name="Fortunato A.E."/>
            <person name="Gloeckner G."/>
            <person name="Gruber A."/>
            <person name="Hipkin R."/>
            <person name="Janech M."/>
            <person name="Kroth P."/>
            <person name="Leese F."/>
            <person name="Lindquist E."/>
            <person name="Lyon B.R."/>
            <person name="Martin J."/>
            <person name="Mayer C."/>
            <person name="Parker M."/>
            <person name="Quesneville H."/>
            <person name="Raymond J."/>
            <person name="Uhlig C."/>
            <person name="Valentin K.U."/>
            <person name="Worden A.Z."/>
            <person name="Armbrust E.V."/>
            <person name="Bowler C."/>
            <person name="Green B."/>
            <person name="Moulton V."/>
            <person name="Van Oosterhout C."/>
            <person name="Grigoriev I."/>
        </authorList>
    </citation>
    <scope>NUCLEOTIDE SEQUENCE [LARGE SCALE GENOMIC DNA]</scope>
    <source>
        <strain evidence="2 3">CCMP1102</strain>
    </source>
</reference>
<protein>
    <submittedName>
        <fullName evidence="2">Uncharacterized protein</fullName>
    </submittedName>
</protein>
<name>A0A1E7FSK7_9STRA</name>
<organism evidence="2 3">
    <name type="scientific">Fragilariopsis cylindrus CCMP1102</name>
    <dbReference type="NCBI Taxonomy" id="635003"/>
    <lineage>
        <taxon>Eukaryota</taxon>
        <taxon>Sar</taxon>
        <taxon>Stramenopiles</taxon>
        <taxon>Ochrophyta</taxon>
        <taxon>Bacillariophyta</taxon>
        <taxon>Bacillariophyceae</taxon>
        <taxon>Bacillariophycidae</taxon>
        <taxon>Bacillariales</taxon>
        <taxon>Bacillariaceae</taxon>
        <taxon>Fragilariopsis</taxon>
    </lineage>
</organism>
<sequence>MNSSSLIHSLKSEVLDQIQNKYANLMQLQIIEYNIEYKLTEEIMSKDESTLNSLYDVANWELDINKSSSSESTELQDLTTRFIQCLRSMIPFTYLSLWWKAGWQEHAFTINDYHKNHSEVESLTESIKRELSIIEKENPSNRRKKLEVSLKNNDTTRTFAATANPTSTTPTTDETEKKQAAALAVTESTPPR</sequence>
<dbReference type="AlphaFoldDB" id="A0A1E7FSK7"/>